<protein>
    <submittedName>
        <fullName evidence="4">Lymphocyte antigen 6D</fullName>
    </submittedName>
</protein>
<dbReference type="Proteomes" id="UP000504630">
    <property type="component" value="Chromosome 13"/>
</dbReference>
<name>A0A6J2QXU1_COTGO</name>
<evidence type="ECO:0000256" key="1">
    <source>
        <dbReference type="SAM" id="SignalP"/>
    </source>
</evidence>
<dbReference type="GeneID" id="115018095"/>
<dbReference type="RefSeq" id="XP_029302769.1">
    <property type="nucleotide sequence ID" value="XM_029446909.1"/>
</dbReference>
<dbReference type="InterPro" id="IPR045860">
    <property type="entry name" value="Snake_toxin-like_sf"/>
</dbReference>
<dbReference type="KEGG" id="cgob:115018095"/>
<keyword evidence="1" id="KW-0732">Signal</keyword>
<sequence length="79" mass="8958">MKVQLLTLLLLLCCTQVLTLRCYTCVGEDDEDCKVETECPATAQYCMTMQYGGELSRTCQDYCAEDDNTYCCQEDLCDP</sequence>
<dbReference type="FunCoup" id="A0A6J2QXU1">
    <property type="interactions" value="268"/>
</dbReference>
<feature type="domain" description="Snake toxin/toxin-like" evidence="2">
    <location>
        <begin position="20"/>
        <end position="78"/>
    </location>
</feature>
<dbReference type="InParanoid" id="A0A6J2QXU1"/>
<dbReference type="AlphaFoldDB" id="A0A6J2QXU1"/>
<accession>A0A6J2QXU1</accession>
<evidence type="ECO:0000259" key="2">
    <source>
        <dbReference type="Pfam" id="PF00087"/>
    </source>
</evidence>
<keyword evidence="3" id="KW-1185">Reference proteome</keyword>
<dbReference type="Pfam" id="PF00087">
    <property type="entry name" value="Toxin_TOLIP"/>
    <property type="match status" value="1"/>
</dbReference>
<evidence type="ECO:0000313" key="4">
    <source>
        <dbReference type="RefSeq" id="XP_029302769.1"/>
    </source>
</evidence>
<reference evidence="4" key="1">
    <citation type="submission" date="2025-08" db="UniProtKB">
        <authorList>
            <consortium name="RefSeq"/>
        </authorList>
    </citation>
    <scope>IDENTIFICATION</scope>
</reference>
<organism evidence="3 4">
    <name type="scientific">Cottoperca gobio</name>
    <name type="common">Frogmouth</name>
    <name type="synonym">Aphritis gobio</name>
    <dbReference type="NCBI Taxonomy" id="56716"/>
    <lineage>
        <taxon>Eukaryota</taxon>
        <taxon>Metazoa</taxon>
        <taxon>Chordata</taxon>
        <taxon>Craniata</taxon>
        <taxon>Vertebrata</taxon>
        <taxon>Euteleostomi</taxon>
        <taxon>Actinopterygii</taxon>
        <taxon>Neopterygii</taxon>
        <taxon>Teleostei</taxon>
        <taxon>Neoteleostei</taxon>
        <taxon>Acanthomorphata</taxon>
        <taxon>Eupercaria</taxon>
        <taxon>Perciformes</taxon>
        <taxon>Notothenioidei</taxon>
        <taxon>Bovichtidae</taxon>
        <taxon>Cottoperca</taxon>
    </lineage>
</organism>
<gene>
    <name evidence="4" type="primary">LOC115018095</name>
</gene>
<feature type="chain" id="PRO_5026844368" evidence="1">
    <location>
        <begin position="20"/>
        <end position="79"/>
    </location>
</feature>
<feature type="signal peptide" evidence="1">
    <location>
        <begin position="1"/>
        <end position="19"/>
    </location>
</feature>
<dbReference type="Gene3D" id="2.10.60.10">
    <property type="entry name" value="CD59"/>
    <property type="match status" value="1"/>
</dbReference>
<proteinExistence type="predicted"/>
<evidence type="ECO:0000313" key="3">
    <source>
        <dbReference type="Proteomes" id="UP000504630"/>
    </source>
</evidence>
<dbReference type="InterPro" id="IPR035076">
    <property type="entry name" value="Toxin/TOLIP"/>
</dbReference>
<dbReference type="SUPFAM" id="SSF57302">
    <property type="entry name" value="Snake toxin-like"/>
    <property type="match status" value="1"/>
</dbReference>
<dbReference type="OrthoDB" id="9449056at2759"/>